<reference evidence="1 2" key="1">
    <citation type="submission" date="2024-02" db="EMBL/GenBank/DDBJ databases">
        <authorList>
            <person name="Chen Y."/>
            <person name="Shah S."/>
            <person name="Dougan E. K."/>
            <person name="Thang M."/>
            <person name="Chan C."/>
        </authorList>
    </citation>
    <scope>NUCLEOTIDE SEQUENCE [LARGE SCALE GENOMIC DNA]</scope>
</reference>
<evidence type="ECO:0000313" key="1">
    <source>
        <dbReference type="EMBL" id="CAK8985555.1"/>
    </source>
</evidence>
<name>A0ABP0H5R0_9DINO</name>
<proteinExistence type="predicted"/>
<organism evidence="1 2">
    <name type="scientific">Durusdinium trenchii</name>
    <dbReference type="NCBI Taxonomy" id="1381693"/>
    <lineage>
        <taxon>Eukaryota</taxon>
        <taxon>Sar</taxon>
        <taxon>Alveolata</taxon>
        <taxon>Dinophyceae</taxon>
        <taxon>Suessiales</taxon>
        <taxon>Symbiodiniaceae</taxon>
        <taxon>Durusdinium</taxon>
    </lineage>
</organism>
<dbReference type="EMBL" id="CAXAMN010000002">
    <property type="protein sequence ID" value="CAK8985555.1"/>
    <property type="molecule type" value="Genomic_DNA"/>
</dbReference>
<comment type="caution">
    <text evidence="1">The sequence shown here is derived from an EMBL/GenBank/DDBJ whole genome shotgun (WGS) entry which is preliminary data.</text>
</comment>
<accession>A0ABP0H5R0</accession>
<dbReference type="Proteomes" id="UP001642484">
    <property type="component" value="Unassembled WGS sequence"/>
</dbReference>
<protein>
    <submittedName>
        <fullName evidence="1">Uncharacterized protein</fullName>
    </submittedName>
</protein>
<sequence length="1074" mass="113407">MKKDLFPAIFHRSHPSLHVSWIIWSTLLLGAAQVPTELPGLVSFYDTDLDLGEIEGVFQFVKATSEANIDNYNVYWGSSATVKLLPFIQLTANGLPPSYTVPANTLVPSSATHFLVYSSNSFGEAATASSLAFTDRHLPVEGPSAVAFTDTDEKHGEVTGTITITRASSESDITDYVLYWGSSPTSFLSYIVALPVASSPLTYDFNGALVPTGGTHILAYSMNAHGLNEASIASVSAYDRALPEENATSLSFTDLDLVKNEIGGFITVGAAVDESIITGYALYFATSSDGPPGPFVGLATATGSDVAYFLPTDTAMPSSYPYLLVRSRSADGEMDNGIGIPLVDRYVPQYQAQAISFQDEDLLSGFIAGTVEVTAAATETDITKYGLYFADMFQQPVSLIVDLEQGSYLNYSIPAGTSKPSTAEYLLVLSGNHFGYMTTGVSMTLVDSAYPINLPSQIQFDDLDMDAGEIGGSLTVMRATDESDVTSYTAYYGSSSTADSSTQVQLIGEISIASLPGASTSAVFTISLNTIPPTATHLLAFSKNAVGESLSGISTSLVDKTNFFPTVAVSSVAFADADSVVQQVGGSVTWLAPANTAGLTHYSVVFAQDASGTGRLTMCASIAIGIQSCAIPLGTSLGSGLSTFTHIIVFTNNGFGEGPGQAITLTDLAAPVAIVSSVTFVDTDPGTGQVGGTVAWAAPANPAGASQFTEYRVYLTDDGFMPTNLQLLGQSAYGIDTFLIADGQVLGNFTHLGVFTKNAAGEALTGSYVAVVDRFLPLLAVLNLFFVDSDLTVGEIGGGLIWDEPADVSSITHYSIRAECGSQLVVLGQVSVGTTSFQVPSDTPLGNCSSLRVVAQNDLGDSQIFAERSIEDKSIESCPNVSEHSFSSSQWRLVPHKGATSKWRLQGVRFYEDALCTMQIATVPDRWPRRANVLPGAPFAVPGAPVLHEIFKLGVPAGGAERPWWSSGVPCPPYEPGNSSAPHCAIGYRWESDVTGTVHGLGTTGQVKREGHQIHCVELDQSTVPGEYATDLSLQWYDANSGRFRSLLRRHAFGGPLVMSYQGVLALECAALGA</sequence>
<gene>
    <name evidence="1" type="ORF">CCMP2556_LOCUS171</name>
</gene>
<evidence type="ECO:0000313" key="2">
    <source>
        <dbReference type="Proteomes" id="UP001642484"/>
    </source>
</evidence>
<keyword evidence="2" id="KW-1185">Reference proteome</keyword>